<sequence length="50" mass="6120">MFIYKTTNFYIYNGSSYSVKYYQYIIVELRILIYDSGTSNEKIYKRDIQL</sequence>
<dbReference type="Proteomes" id="UP000003455">
    <property type="component" value="Chromosome"/>
</dbReference>
<dbReference type="HOGENOM" id="CLU_3122860_0_0_9"/>
<protein>
    <submittedName>
        <fullName evidence="1">Uncharacterized protein</fullName>
    </submittedName>
</protein>
<dbReference type="EMBL" id="ACJA02000003">
    <property type="protein sequence ID" value="EFH95557.1"/>
    <property type="molecule type" value="Genomic_DNA"/>
</dbReference>
<accession>A0A0E1X862</accession>
<comment type="caution">
    <text evidence="1">The sequence shown here is derived from an EMBL/GenBank/DDBJ whole genome shotgun (WGS) entry which is preliminary data.</text>
</comment>
<evidence type="ECO:0000313" key="1">
    <source>
        <dbReference type="EMBL" id="EFH95557.1"/>
    </source>
</evidence>
<name>A0A0E1X862_STAAU</name>
<reference evidence="1" key="1">
    <citation type="submission" date="2010-05" db="EMBL/GenBank/DDBJ databases">
        <authorList>
            <person name="Muzny D."/>
            <person name="Qin X."/>
            <person name="Buhay C."/>
            <person name="Dugan-Rocha S."/>
            <person name="Ding Y."/>
            <person name="Chen G."/>
            <person name="Hawes A."/>
            <person name="Holder M."/>
            <person name="Jhangiani S."/>
            <person name="Johnson A."/>
            <person name="Khan Z."/>
            <person name="Li Z."/>
            <person name="Liu W."/>
            <person name="Liu X."/>
            <person name="Perez L."/>
            <person name="Shen H."/>
            <person name="Wang Q."/>
            <person name="Watt J."/>
            <person name="Xi L."/>
            <person name="Xin Y."/>
            <person name="Zhou J."/>
            <person name="Deng J."/>
            <person name="Jiang H."/>
            <person name="Liu Y."/>
            <person name="Qu J."/>
            <person name="Song X.-Z."/>
            <person name="Zhang L."/>
            <person name="Villasana D."/>
            <person name="Johnson A."/>
            <person name="Liu J."/>
            <person name="Liyanage D."/>
            <person name="Lorensuhewa L."/>
            <person name="Robinson T."/>
            <person name="Song A."/>
            <person name="Song B.-B."/>
            <person name="Dinh H."/>
            <person name="Thornton R."/>
            <person name="Coyle M."/>
            <person name="Francisco L."/>
            <person name="Jackson L."/>
            <person name="Javaid M."/>
            <person name="Korchina V."/>
            <person name="Kovar C."/>
            <person name="Mata R."/>
            <person name="Mathew T."/>
            <person name="Ngo R."/>
            <person name="Nguyen L."/>
            <person name="Nguyen N."/>
            <person name="Okwuonu G."/>
            <person name="Ongeri F."/>
            <person name="Pham C."/>
            <person name="Simmons D."/>
            <person name="Wilczek-Boney K."/>
            <person name="Hale W."/>
            <person name="Jakkamsetti A."/>
            <person name="Pham P."/>
            <person name="Ruth R."/>
            <person name="San Lucas F."/>
            <person name="Warren J."/>
            <person name="Zhang J."/>
            <person name="Zhao Z."/>
            <person name="Zhou C."/>
            <person name="Zhu D."/>
            <person name="Lee S."/>
            <person name="Bess C."/>
            <person name="Blankenburg K."/>
            <person name="Forbes L."/>
            <person name="Fu Q."/>
            <person name="Gubbala S."/>
            <person name="Hirani K."/>
            <person name="Jayaseelan J.C."/>
            <person name="Lara F."/>
            <person name="Munidasa M."/>
            <person name="Palculict T."/>
            <person name="Patil S."/>
            <person name="Pu L.-L."/>
            <person name="Saada N."/>
            <person name="Tang L."/>
            <person name="Weissenberger G."/>
            <person name="Zhu Y."/>
            <person name="Hemphill L."/>
            <person name="Shang Y."/>
            <person name="Youmans B."/>
            <person name="Ayvaz T."/>
            <person name="Ross M."/>
            <person name="Santibanez J."/>
            <person name="Aqrawi P."/>
            <person name="Gross S."/>
            <person name="Joshi V."/>
            <person name="Fowler G."/>
            <person name="Nazareth L."/>
            <person name="Reid J."/>
            <person name="Worley K."/>
            <person name="Petrosino J."/>
            <person name="Highlander S."/>
            <person name="Gibbs R."/>
        </authorList>
    </citation>
    <scope>NUCLEOTIDE SEQUENCE [LARGE SCALE GENOMIC DNA]</scope>
    <source>
        <strain evidence="1">MN8</strain>
    </source>
</reference>
<organism evidence="1">
    <name type="scientific">Staphylococcus aureus subsp. aureus MN8</name>
    <dbReference type="NCBI Taxonomy" id="548470"/>
    <lineage>
        <taxon>Bacteria</taxon>
        <taxon>Bacillati</taxon>
        <taxon>Bacillota</taxon>
        <taxon>Bacilli</taxon>
        <taxon>Bacillales</taxon>
        <taxon>Staphylococcaceae</taxon>
        <taxon>Staphylococcus</taxon>
    </lineage>
</organism>
<gene>
    <name evidence="1" type="ORF">HMPREF0769_11767</name>
</gene>
<dbReference type="AlphaFoldDB" id="A0A0E1X862"/>
<proteinExistence type="predicted"/>